<accession>A0A1X0R878</accession>
<feature type="region of interest" description="Disordered" evidence="1">
    <location>
        <begin position="98"/>
        <end position="179"/>
    </location>
</feature>
<protein>
    <recommendedName>
        <fullName evidence="4">Man1/Src1 C-terminal domain-containing protein</fullName>
    </recommendedName>
</protein>
<dbReference type="OrthoDB" id="10306706at2759"/>
<keyword evidence="2" id="KW-0812">Transmembrane</keyword>
<dbReference type="EMBL" id="KV921892">
    <property type="protein sequence ID" value="ORE08164.1"/>
    <property type="molecule type" value="Genomic_DNA"/>
</dbReference>
<feature type="compositionally biased region" description="Polar residues" evidence="1">
    <location>
        <begin position="120"/>
        <end position="130"/>
    </location>
</feature>
<keyword evidence="2" id="KW-0472">Membrane</keyword>
<feature type="compositionally biased region" description="Polar residues" evidence="1">
    <location>
        <begin position="98"/>
        <end position="110"/>
    </location>
</feature>
<feature type="transmembrane region" description="Helical" evidence="2">
    <location>
        <begin position="409"/>
        <end position="429"/>
    </location>
</feature>
<organism evidence="3">
    <name type="scientific">Rhizopus microsporus var. microsporus</name>
    <dbReference type="NCBI Taxonomy" id="86635"/>
    <lineage>
        <taxon>Eukaryota</taxon>
        <taxon>Fungi</taxon>
        <taxon>Fungi incertae sedis</taxon>
        <taxon>Mucoromycota</taxon>
        <taxon>Mucoromycotina</taxon>
        <taxon>Mucoromycetes</taxon>
        <taxon>Mucorales</taxon>
        <taxon>Mucorineae</taxon>
        <taxon>Rhizopodaceae</taxon>
        <taxon>Rhizopus</taxon>
    </lineage>
</organism>
<dbReference type="VEuPathDB" id="FungiDB:BCV72DRAFT_261612"/>
<evidence type="ECO:0008006" key="4">
    <source>
        <dbReference type="Google" id="ProtNLM"/>
    </source>
</evidence>
<sequence length="530" mass="61262">MTISSEEPEEREIPSHLYYLEESVNLRKLRKLDLIDILLQNGIEHDPNMGRNKLLRLFNSRIYANRLQLLNEYWQSLAQPETGSDSSSLYFDATDRSFTQTETESDSSNPYLDANDHFSTDSSRLSPALNSTHHTSHSSLEADLPDMSHYSRSSPAPTTEPQVGSQAIESGSSQVSPSTSYGYLAPKPFYHQASYLRRPLFSEILPEIPEDDPLAISRRSELPVATELFGTWIPRPLASDSRGFAAYRPRWRPDVSAFPNIFNPRRCFPNTISPPQDYDSSLGYMARPRGPFDFGIASSGSFQASPINKHNIAALQRFSHRLAVADFPRVTDDREPSGYGNLPSVIEDFELPTGSLFKYFIRGIFREFIFFLLRNFVPTLLTLMVYGSMYMGMEITRFISTEQPEIDLLLVPIVLFLFTATVTELWKMYNDFIKRRTRQRLINAVVDRILDELKRKCALWERRSFFHPHSSLPIRHFYNHFIQAYPDQVNLWEEVFNAIENHRDVTTIRRLEDGEEVDAWDYRPYVLNFM</sequence>
<proteinExistence type="predicted"/>
<feature type="transmembrane region" description="Helical" evidence="2">
    <location>
        <begin position="368"/>
        <end position="389"/>
    </location>
</feature>
<name>A0A1X0R878_RHIZD</name>
<dbReference type="AlphaFoldDB" id="A0A1X0R878"/>
<keyword evidence="2" id="KW-1133">Transmembrane helix</keyword>
<reference evidence="3" key="1">
    <citation type="journal article" date="2016" name="Proc. Natl. Acad. Sci. U.S.A.">
        <title>Lipid metabolic changes in an early divergent fungus govern the establishment of a mutualistic symbiosis with endobacteria.</title>
        <authorList>
            <person name="Lastovetsky O.A."/>
            <person name="Gaspar M.L."/>
            <person name="Mondo S.J."/>
            <person name="LaButti K.M."/>
            <person name="Sandor L."/>
            <person name="Grigoriev I.V."/>
            <person name="Henry S.A."/>
            <person name="Pawlowska T.E."/>
        </authorList>
    </citation>
    <scope>NUCLEOTIDE SEQUENCE [LARGE SCALE GENOMIC DNA]</scope>
    <source>
        <strain evidence="3">ATCC 52814</strain>
    </source>
</reference>
<evidence type="ECO:0000256" key="2">
    <source>
        <dbReference type="SAM" id="Phobius"/>
    </source>
</evidence>
<gene>
    <name evidence="3" type="ORF">BCV72DRAFT_261612</name>
</gene>
<evidence type="ECO:0000313" key="3">
    <source>
        <dbReference type="EMBL" id="ORE08164.1"/>
    </source>
</evidence>
<dbReference type="Proteomes" id="UP000242414">
    <property type="component" value="Unassembled WGS sequence"/>
</dbReference>
<evidence type="ECO:0000256" key="1">
    <source>
        <dbReference type="SAM" id="MobiDB-lite"/>
    </source>
</evidence>
<feature type="compositionally biased region" description="Polar residues" evidence="1">
    <location>
        <begin position="150"/>
        <end position="179"/>
    </location>
</feature>